<dbReference type="Proteomes" id="UP000744676">
    <property type="component" value="Unassembled WGS sequence"/>
</dbReference>
<organism evidence="1 2">
    <name type="scientific">Geotrichum galactomycetum</name>
    <dbReference type="NCBI Taxonomy" id="27317"/>
    <lineage>
        <taxon>Eukaryota</taxon>
        <taxon>Fungi</taxon>
        <taxon>Dikarya</taxon>
        <taxon>Ascomycota</taxon>
        <taxon>Saccharomycotina</taxon>
        <taxon>Dipodascomycetes</taxon>
        <taxon>Dipodascales</taxon>
        <taxon>Dipodascaceae</taxon>
        <taxon>Geotrichum</taxon>
    </lineage>
</organism>
<reference evidence="1 2" key="1">
    <citation type="journal article" date="2020" name="Front. Microbiol.">
        <title>Phenotypic and Genetic Characterization of the Cheese Ripening Yeast Geotrichum candidum.</title>
        <authorList>
            <person name="Perkins V."/>
            <person name="Vignola S."/>
            <person name="Lessard M.H."/>
            <person name="Plante P.L."/>
            <person name="Corbeil J."/>
            <person name="Dugat-Bony E."/>
            <person name="Frenette M."/>
            <person name="Labrie S."/>
        </authorList>
    </citation>
    <scope>NUCLEOTIDE SEQUENCE [LARGE SCALE GENOMIC DNA]</scope>
    <source>
        <strain evidence="1 2">LMA-1147</strain>
    </source>
</reference>
<evidence type="ECO:0000313" key="2">
    <source>
        <dbReference type="Proteomes" id="UP000744676"/>
    </source>
</evidence>
<proteinExistence type="predicted"/>
<name>A0ACB6V1L7_9ASCO</name>
<protein>
    <submittedName>
        <fullName evidence="1">Uncharacterized protein</fullName>
    </submittedName>
</protein>
<gene>
    <name evidence="1" type="ORF">D0Z00_003355</name>
</gene>
<evidence type="ECO:0000313" key="1">
    <source>
        <dbReference type="EMBL" id="KAF5094899.1"/>
    </source>
</evidence>
<keyword evidence="2" id="KW-1185">Reference proteome</keyword>
<accession>A0ACB6V1L7</accession>
<sequence>MSNPLSIPDAGQPSIKPNLKPLIKNEPPRPHHPVQIYQKPLSSPPTDADFHPRLLPQQYIPSPPSSYSNNNVASFSNNSSNSSSSTNLAKSLPQQQLPSFPTSLKSLNSSLPAPSMNTANTNNPPLNTNSPLALAAAAAVTPEKLANLLLTQGPLPIRHITSHLSTTIPGFGDLSLSKQRRLIIAALDSVDHVNQIRFEKVGWGRWAAKKISDNTVSGKVAPLTHARKRRESASALAATSGTARPPLSPNLKPLDANVFLDDVDDEKFSGAKGSPSAALLAAHNRNRHRRRSSVHRSRMIFKDLDDDDDDDDENAIEDDDDEEEEDDDDDDYAVAGSLELEESVGRKKQLPTRRHSDTDEEDWQSMGAASLRRTPLQQSPSLSAATTTNNDPIGSAPGSKPSSSYNSSMRSTLMVREKDAIAALVQLSSCN</sequence>
<dbReference type="EMBL" id="QVQA01000144">
    <property type="protein sequence ID" value="KAF5094899.1"/>
    <property type="molecule type" value="Genomic_DNA"/>
</dbReference>
<comment type="caution">
    <text evidence="1">The sequence shown here is derived from an EMBL/GenBank/DDBJ whole genome shotgun (WGS) entry which is preliminary data.</text>
</comment>